<dbReference type="SMART" id="SM00382">
    <property type="entry name" value="AAA"/>
    <property type="match status" value="1"/>
</dbReference>
<dbReference type="AlphaFoldDB" id="A0A3A1WP35"/>
<dbReference type="OrthoDB" id="9781481at2"/>
<proteinExistence type="predicted"/>
<evidence type="ECO:0000259" key="1">
    <source>
        <dbReference type="SMART" id="SM00382"/>
    </source>
</evidence>
<dbReference type="InterPro" id="IPR011704">
    <property type="entry name" value="ATPase_dyneun-rel_AAA"/>
</dbReference>
<accession>A0A3A1WP35</accession>
<dbReference type="Gene3D" id="3.40.50.300">
    <property type="entry name" value="P-loop containing nucleotide triphosphate hydrolases"/>
    <property type="match status" value="1"/>
</dbReference>
<dbReference type="Proteomes" id="UP000265750">
    <property type="component" value="Unassembled WGS sequence"/>
</dbReference>
<dbReference type="PANTHER" id="PTHR37291:SF1">
    <property type="entry name" value="TYPE IV METHYL-DIRECTED RESTRICTION ENZYME ECOKMCRB SUBUNIT"/>
    <property type="match status" value="1"/>
</dbReference>
<reference evidence="3" key="1">
    <citation type="submission" date="2018-09" db="EMBL/GenBank/DDBJ databases">
        <authorList>
            <person name="Tuo L."/>
        </authorList>
    </citation>
    <scope>NUCLEOTIDE SEQUENCE [LARGE SCALE GENOMIC DNA]</scope>
    <source>
        <strain evidence="3">M2BS4Y-1</strain>
    </source>
</reference>
<dbReference type="GO" id="GO:0016887">
    <property type="term" value="F:ATP hydrolysis activity"/>
    <property type="evidence" value="ECO:0007669"/>
    <property type="project" value="InterPro"/>
</dbReference>
<dbReference type="Pfam" id="PF07728">
    <property type="entry name" value="AAA_5"/>
    <property type="match status" value="1"/>
</dbReference>
<name>A0A3A1WP35_9HYPH</name>
<dbReference type="InterPro" id="IPR003593">
    <property type="entry name" value="AAA+_ATPase"/>
</dbReference>
<dbReference type="GO" id="GO:0005524">
    <property type="term" value="F:ATP binding"/>
    <property type="evidence" value="ECO:0007669"/>
    <property type="project" value="InterPro"/>
</dbReference>
<evidence type="ECO:0000313" key="2">
    <source>
        <dbReference type="EMBL" id="RIX98860.1"/>
    </source>
</evidence>
<feature type="domain" description="AAA+ ATPase" evidence="1">
    <location>
        <begin position="223"/>
        <end position="611"/>
    </location>
</feature>
<dbReference type="PANTHER" id="PTHR37291">
    <property type="entry name" value="5-METHYLCYTOSINE-SPECIFIC RESTRICTION ENZYME B"/>
    <property type="match status" value="1"/>
</dbReference>
<dbReference type="InterPro" id="IPR027417">
    <property type="entry name" value="P-loop_NTPase"/>
</dbReference>
<keyword evidence="3" id="KW-1185">Reference proteome</keyword>
<dbReference type="SUPFAM" id="SSF52540">
    <property type="entry name" value="P-loop containing nucleoside triphosphate hydrolases"/>
    <property type="match status" value="1"/>
</dbReference>
<protein>
    <submittedName>
        <fullName evidence="2">ATPase</fullName>
    </submittedName>
</protein>
<dbReference type="InterPro" id="IPR052934">
    <property type="entry name" value="Methyl-DNA_Rec/Restrict_Enz"/>
</dbReference>
<organism evidence="2 3">
    <name type="scientific">Aureimonas flava</name>
    <dbReference type="NCBI Taxonomy" id="2320271"/>
    <lineage>
        <taxon>Bacteria</taxon>
        <taxon>Pseudomonadati</taxon>
        <taxon>Pseudomonadota</taxon>
        <taxon>Alphaproteobacteria</taxon>
        <taxon>Hyphomicrobiales</taxon>
        <taxon>Aurantimonadaceae</taxon>
        <taxon>Aureimonas</taxon>
    </lineage>
</organism>
<sequence>MIDVQGALWIVHNYKEENAATFSREAIEAAFDAYDSYRQSGEHSAIFDAFGEPRDYWVRSTRERPNRVYPSKPIVGFLRGKTQLNGGWGQKADAAAQLHNAGYIIVDGDDMPVTPPERYQHLIGDADRIRLCALNYYIEPARENGAAEVSIRAGTLGREMGLDNAHPAICSALGGAKFQESARVPAPTHTQPNPSSSTVFTYQLASAEGRQPMTFEPMTAMPAATNLILYGPPGTGKTYATAWEAVRLCLGDAAAEPVRDDRDALMAEYRRLAGEGRIEFVTFHQSMAYEDFVEGRQPMTGSDDDEGASSAGFRLETVPGIFRRIAKRAETGLGKTAISNRITSDGRQIYKMSVGFSRDAGDQELFEEVIEGGYTLLSWEDIDWSDPKYEDAEEILKTCQEKGKIEGPVTLQSGQVSITDTFRNRLKPGDIIVVSKGNRLIRAIGEVTGPYEYHPRPEGNYGHRRAVRWLWHDAAGVPVTEVYDGNFTMRSLYGLRKERLNIPALERYMNSAIKEADADAEREAFVLIIDEINRANISKVFGELITLLEPDKRLGQPNAIKVHLPYSGDEFGVPANLHIIGTMNTADRSIALLDTALRRRFTFRELMPDVSELRRALAARQLDAENLDGIDLCKLLHTLNERIEYLFDREHQIGHAYFTGCSSRADVEDVMRHKIIPLLAEYFYEDWSKVAVVLGDGDGTNGAHFLESMSLPTPSGFADDELGGDKRRWSVKASFDFSDFAA</sequence>
<gene>
    <name evidence="2" type="ORF">D3218_16850</name>
</gene>
<evidence type="ECO:0000313" key="3">
    <source>
        <dbReference type="Proteomes" id="UP000265750"/>
    </source>
</evidence>
<comment type="caution">
    <text evidence="2">The sequence shown here is derived from an EMBL/GenBank/DDBJ whole genome shotgun (WGS) entry which is preliminary data.</text>
</comment>
<dbReference type="EMBL" id="QYRN01000009">
    <property type="protein sequence ID" value="RIX98860.1"/>
    <property type="molecule type" value="Genomic_DNA"/>
</dbReference>